<keyword evidence="5" id="KW-1185">Reference proteome</keyword>
<dbReference type="InterPro" id="IPR004879">
    <property type="entry name" value="Ssp411-like_TRX"/>
</dbReference>
<organism evidence="4 5">
    <name type="scientific">Pontibacter fetidus</name>
    <dbReference type="NCBI Taxonomy" id="2700082"/>
    <lineage>
        <taxon>Bacteria</taxon>
        <taxon>Pseudomonadati</taxon>
        <taxon>Bacteroidota</taxon>
        <taxon>Cytophagia</taxon>
        <taxon>Cytophagales</taxon>
        <taxon>Hymenobacteraceae</taxon>
        <taxon>Pontibacter</taxon>
    </lineage>
</organism>
<feature type="chain" id="PRO_5025589090" evidence="2">
    <location>
        <begin position="20"/>
        <end position="180"/>
    </location>
</feature>
<keyword evidence="1" id="KW-0676">Redox-active center</keyword>
<dbReference type="Gene3D" id="3.40.30.10">
    <property type="entry name" value="Glutaredoxin"/>
    <property type="match status" value="1"/>
</dbReference>
<protein>
    <submittedName>
        <fullName evidence="4">DUF255 domain-containing protein</fullName>
    </submittedName>
</protein>
<dbReference type="RefSeq" id="WP_162345507.1">
    <property type="nucleotide sequence ID" value="NZ_JAAEAA010000006.1"/>
</dbReference>
<dbReference type="PANTHER" id="PTHR32234">
    <property type="entry name" value="THIOL:DISULFIDE INTERCHANGE PROTEIN DSBD"/>
    <property type="match status" value="1"/>
</dbReference>
<evidence type="ECO:0000259" key="3">
    <source>
        <dbReference type="Pfam" id="PF03190"/>
    </source>
</evidence>
<comment type="caution">
    <text evidence="4">The sequence shown here is derived from an EMBL/GenBank/DDBJ whole genome shotgun (WGS) entry which is preliminary data.</text>
</comment>
<dbReference type="AlphaFoldDB" id="A0A6B2GZI4"/>
<keyword evidence="2" id="KW-0732">Signal</keyword>
<dbReference type="GO" id="GO:0015035">
    <property type="term" value="F:protein-disulfide reductase activity"/>
    <property type="evidence" value="ECO:0007669"/>
    <property type="project" value="TreeGrafter"/>
</dbReference>
<accession>A0A6B2GZI4</accession>
<reference evidence="4 5" key="1">
    <citation type="submission" date="2020-01" db="EMBL/GenBank/DDBJ databases">
        <authorList>
            <person name="Kim M.K."/>
        </authorList>
    </citation>
    <scope>NUCLEOTIDE SEQUENCE [LARGE SCALE GENOMIC DNA]</scope>
    <source>
        <strain evidence="4 5">BT213</strain>
    </source>
</reference>
<name>A0A6B2GZI4_9BACT</name>
<evidence type="ECO:0000256" key="2">
    <source>
        <dbReference type="SAM" id="SignalP"/>
    </source>
</evidence>
<dbReference type="GO" id="GO:0045454">
    <property type="term" value="P:cell redox homeostasis"/>
    <property type="evidence" value="ECO:0007669"/>
    <property type="project" value="TreeGrafter"/>
</dbReference>
<dbReference type="PANTHER" id="PTHR32234:SF0">
    <property type="entry name" value="THIOL:DISULFIDE INTERCHANGE PROTEIN DSBD"/>
    <property type="match status" value="1"/>
</dbReference>
<dbReference type="InterPro" id="IPR036249">
    <property type="entry name" value="Thioredoxin-like_sf"/>
</dbReference>
<evidence type="ECO:0000313" key="4">
    <source>
        <dbReference type="EMBL" id="NDK55443.1"/>
    </source>
</evidence>
<dbReference type="Proteomes" id="UP000478546">
    <property type="component" value="Unassembled WGS sequence"/>
</dbReference>
<dbReference type="Pfam" id="PF03190">
    <property type="entry name" value="Thioredox_DsbH"/>
    <property type="match status" value="1"/>
</dbReference>
<dbReference type="EMBL" id="JAAEAA010000006">
    <property type="protein sequence ID" value="NDK55443.1"/>
    <property type="molecule type" value="Genomic_DNA"/>
</dbReference>
<evidence type="ECO:0000256" key="1">
    <source>
        <dbReference type="ARBA" id="ARBA00023284"/>
    </source>
</evidence>
<feature type="signal peptide" evidence="2">
    <location>
        <begin position="1"/>
        <end position="19"/>
    </location>
</feature>
<dbReference type="InterPro" id="IPR017937">
    <property type="entry name" value="Thioredoxin_CS"/>
</dbReference>
<gene>
    <name evidence="4" type="ORF">GWO68_05905</name>
</gene>
<sequence length="180" mass="20824">MKKIYTLLLLFVLASGIMAFTSSTTPDEGKKGKAETINWISIEEAEAKIKKQPRKILIDVYTDWCGWCKKMDQTTFSDPEVAAYINKHYYAVKLDAEGKKPITVKGHTYTFKPEYKSHELALALLNGQMSYPSTVYLDEEMKMLTPVAGYLDKKAFTKIIRYFGENHHKTMTWQEYEKQK</sequence>
<feature type="domain" description="Spermatogenesis-associated protein 20-like TRX" evidence="3">
    <location>
        <begin position="33"/>
        <end position="153"/>
    </location>
</feature>
<dbReference type="PROSITE" id="PS00194">
    <property type="entry name" value="THIOREDOXIN_1"/>
    <property type="match status" value="1"/>
</dbReference>
<dbReference type="SUPFAM" id="SSF52833">
    <property type="entry name" value="Thioredoxin-like"/>
    <property type="match status" value="1"/>
</dbReference>
<proteinExistence type="predicted"/>
<evidence type="ECO:0000313" key="5">
    <source>
        <dbReference type="Proteomes" id="UP000478546"/>
    </source>
</evidence>